<evidence type="ECO:0000256" key="6">
    <source>
        <dbReference type="SAM" id="Phobius"/>
    </source>
</evidence>
<dbReference type="OrthoDB" id="9800416at2"/>
<dbReference type="InterPro" id="IPR036259">
    <property type="entry name" value="MFS_trans_sf"/>
</dbReference>
<dbReference type="Gene3D" id="1.20.1720.10">
    <property type="entry name" value="Multidrug resistance protein D"/>
    <property type="match status" value="1"/>
</dbReference>
<proteinExistence type="predicted"/>
<evidence type="ECO:0000256" key="2">
    <source>
        <dbReference type="ARBA" id="ARBA00022448"/>
    </source>
</evidence>
<comment type="subcellular location">
    <subcellularLocation>
        <location evidence="1">Cell inner membrane</location>
        <topology evidence="1">Multi-pass membrane protein</topology>
    </subcellularLocation>
</comment>
<feature type="transmembrane region" description="Helical" evidence="6">
    <location>
        <begin position="100"/>
        <end position="125"/>
    </location>
</feature>
<dbReference type="PANTHER" id="PTHR23502:SF132">
    <property type="entry name" value="POLYAMINE TRANSPORTER 2-RELATED"/>
    <property type="match status" value="1"/>
</dbReference>
<gene>
    <name evidence="8" type="primary">bcr2</name>
    <name evidence="8" type="ordered locus">OTT_0637</name>
</gene>
<sequence>MQNDIMKYNLTIVTVLIFITQLAVDIYIPGLPRIANAFNVPEHKVMWTVSLNLIGLSLSGLVYGPLSDAIGRKKALLLGTTIFCFSSFFCIYSRSIELVAFWILLQGIGAGAAIPVSFASISDIYKGNEQAKIMSRLHMIMAFSPVLGPVIGNRISSYDDRWYLPIAVVPMIAFPALLLLITIFKETLTVITKKFDFNNLKVGFKNALVNKNFVCYSLIQSLTFLWLWADSVILPFIFKDMNIPSRYYEYYIIACIGTFMIASIINQKLVILHGAEKMLFYGVIFVLFGGILSTFSFTYFAAKLHIVLLLKLIASFGIGFILGNAAALSVATITNYGAAVALLSSAEMLFGSLGVEMAGYFYNGTILPVLLFIIATSLTSLLILKCYSIIRKSSSYTFCKM</sequence>
<keyword evidence="3 6" id="KW-0812">Transmembrane</keyword>
<accession>B3CRB1</accession>
<protein>
    <submittedName>
        <fullName evidence="8">Drug resistance transporter, Bcr/CflA family protein</fullName>
    </submittedName>
</protein>
<feature type="transmembrane region" description="Helical" evidence="6">
    <location>
        <begin position="335"/>
        <end position="355"/>
    </location>
</feature>
<evidence type="ECO:0000256" key="3">
    <source>
        <dbReference type="ARBA" id="ARBA00022692"/>
    </source>
</evidence>
<evidence type="ECO:0000259" key="7">
    <source>
        <dbReference type="PROSITE" id="PS50850"/>
    </source>
</evidence>
<evidence type="ECO:0000313" key="8">
    <source>
        <dbReference type="EMBL" id="BAG40095.1"/>
    </source>
</evidence>
<feature type="transmembrane region" description="Helical" evidence="6">
    <location>
        <begin position="162"/>
        <end position="184"/>
    </location>
</feature>
<reference evidence="9" key="1">
    <citation type="journal article" date="2008" name="DNA Res.">
        <title>The whole-genome sequencing of the obligate intracellular bacterium Orientia tsutsugamushi revealed massive gene amplification during reductive genome evolution.</title>
        <authorList>
            <person name="Nakayama K."/>
            <person name="Yamashita A."/>
            <person name="Kurokawa K."/>
            <person name="Morimoto T."/>
            <person name="Ogawa M."/>
            <person name="Fukuhara M."/>
            <person name="Urakami H."/>
            <person name="Ohnishi M."/>
            <person name="Uchiyama I."/>
            <person name="Ogura Y."/>
            <person name="Ooka T."/>
            <person name="Oshima K."/>
            <person name="Tamura A."/>
            <person name="Hattori M."/>
            <person name="Hayashi T."/>
        </authorList>
    </citation>
    <scope>NUCLEOTIDE SEQUENCE [LARGE SCALE GENOMIC DNA]</scope>
    <source>
        <strain evidence="9">Ikeda</strain>
    </source>
</reference>
<evidence type="ECO:0000256" key="4">
    <source>
        <dbReference type="ARBA" id="ARBA00022989"/>
    </source>
</evidence>
<feature type="transmembrane region" description="Helical" evidence="6">
    <location>
        <begin position="137"/>
        <end position="156"/>
    </location>
</feature>
<dbReference type="RefSeq" id="WP_012461282.1">
    <property type="nucleotide sequence ID" value="NC_010793.1"/>
</dbReference>
<feature type="transmembrane region" description="Helical" evidence="6">
    <location>
        <begin position="250"/>
        <end position="266"/>
    </location>
</feature>
<feature type="transmembrane region" description="Helical" evidence="6">
    <location>
        <begin position="361"/>
        <end position="384"/>
    </location>
</feature>
<feature type="transmembrane region" description="Helical" evidence="6">
    <location>
        <begin position="45"/>
        <end position="63"/>
    </location>
</feature>
<organism evidence="8 9">
    <name type="scientific">Orientia tsutsugamushi (strain Ikeda)</name>
    <name type="common">Rickettsia tsutsugamushi</name>
    <dbReference type="NCBI Taxonomy" id="334380"/>
    <lineage>
        <taxon>Bacteria</taxon>
        <taxon>Pseudomonadati</taxon>
        <taxon>Pseudomonadota</taxon>
        <taxon>Alphaproteobacteria</taxon>
        <taxon>Rickettsiales</taxon>
        <taxon>Rickettsiaceae</taxon>
        <taxon>Rickettsieae</taxon>
        <taxon>Orientia</taxon>
    </lineage>
</organism>
<dbReference type="Proteomes" id="UP000001033">
    <property type="component" value="Chromosome"/>
</dbReference>
<dbReference type="AlphaFoldDB" id="B3CRB1"/>
<keyword evidence="5 6" id="KW-0472">Membrane</keyword>
<dbReference type="PROSITE" id="PS50850">
    <property type="entry name" value="MFS"/>
    <property type="match status" value="1"/>
</dbReference>
<feature type="domain" description="Major facilitator superfamily (MFS) profile" evidence="7">
    <location>
        <begin position="9"/>
        <end position="394"/>
    </location>
</feature>
<dbReference type="Pfam" id="PF07690">
    <property type="entry name" value="MFS_1"/>
    <property type="match status" value="1"/>
</dbReference>
<feature type="transmembrane region" description="Helical" evidence="6">
    <location>
        <begin position="306"/>
        <end position="328"/>
    </location>
</feature>
<dbReference type="GO" id="GO:0005886">
    <property type="term" value="C:plasma membrane"/>
    <property type="evidence" value="ECO:0007669"/>
    <property type="project" value="UniProtKB-SubCell"/>
</dbReference>
<feature type="transmembrane region" description="Helical" evidence="6">
    <location>
        <begin position="213"/>
        <end position="238"/>
    </location>
</feature>
<feature type="transmembrane region" description="Helical" evidence="6">
    <location>
        <begin position="75"/>
        <end position="94"/>
    </location>
</feature>
<dbReference type="InterPro" id="IPR020846">
    <property type="entry name" value="MFS_dom"/>
</dbReference>
<keyword evidence="4 6" id="KW-1133">Transmembrane helix</keyword>
<evidence type="ECO:0000256" key="5">
    <source>
        <dbReference type="ARBA" id="ARBA00023136"/>
    </source>
</evidence>
<feature type="transmembrane region" description="Helical" evidence="6">
    <location>
        <begin position="12"/>
        <end position="30"/>
    </location>
</feature>
<dbReference type="EMBL" id="AP008981">
    <property type="protein sequence ID" value="BAG40095.1"/>
    <property type="molecule type" value="Genomic_DNA"/>
</dbReference>
<dbReference type="PANTHER" id="PTHR23502">
    <property type="entry name" value="MAJOR FACILITATOR SUPERFAMILY"/>
    <property type="match status" value="1"/>
</dbReference>
<dbReference type="KEGG" id="ott:OTT_0637"/>
<dbReference type="HOGENOM" id="CLU_001265_47_1_5"/>
<keyword evidence="2" id="KW-0813">Transport</keyword>
<dbReference type="InterPro" id="IPR011701">
    <property type="entry name" value="MFS"/>
</dbReference>
<dbReference type="GO" id="GO:0022857">
    <property type="term" value="F:transmembrane transporter activity"/>
    <property type="evidence" value="ECO:0007669"/>
    <property type="project" value="InterPro"/>
</dbReference>
<dbReference type="CDD" id="cd17320">
    <property type="entry name" value="MFS_MdfA_MDR_like"/>
    <property type="match status" value="1"/>
</dbReference>
<evidence type="ECO:0000313" key="9">
    <source>
        <dbReference type="Proteomes" id="UP000001033"/>
    </source>
</evidence>
<feature type="transmembrane region" description="Helical" evidence="6">
    <location>
        <begin position="278"/>
        <end position="300"/>
    </location>
</feature>
<evidence type="ECO:0000256" key="1">
    <source>
        <dbReference type="ARBA" id="ARBA00004429"/>
    </source>
</evidence>
<dbReference type="SUPFAM" id="SSF103473">
    <property type="entry name" value="MFS general substrate transporter"/>
    <property type="match status" value="1"/>
</dbReference>
<name>B3CRB1_ORITI</name>